<protein>
    <submittedName>
        <fullName evidence="2">Class I SAM-dependent methyltransferase</fullName>
    </submittedName>
</protein>
<evidence type="ECO:0000259" key="1">
    <source>
        <dbReference type="Pfam" id="PF08241"/>
    </source>
</evidence>
<sequence>MVRDKTVMDNDARPMSGDNSYIYFGNLFPHEPQYRSGRFLGLALTPRFDRDIAHDARAALPFDDGSVPGFQSQDVFEHVEREKVPAILDDIYRCLRDGGLFRLSLPDYNSPLLRRRSAYDHTGRVLYDVAMGGALQAAMAGDVEVSLPPGGDTHLWFPTFHGLLEVILASRIRHCEEIHFYHYWRNPEEWVVQPFDQSLMPVSRVPPADMRAGGKPISLVVDFVK</sequence>
<feature type="domain" description="Methyltransferase type 11" evidence="1">
    <location>
        <begin position="54"/>
        <end position="101"/>
    </location>
</feature>
<evidence type="ECO:0000313" key="2">
    <source>
        <dbReference type="EMBL" id="MBH0113906.1"/>
    </source>
</evidence>
<reference evidence="2" key="1">
    <citation type="submission" date="2020-11" db="EMBL/GenBank/DDBJ databases">
        <title>Novosphingobium aureum sp. nov., a marine bacterium isolated from sediment of a salt flat.</title>
        <authorList>
            <person name="Yoo Y."/>
            <person name="Kim J.-J."/>
        </authorList>
    </citation>
    <scope>NUCLEOTIDE SEQUENCE</scope>
    <source>
        <strain evidence="2">YJ-S2-02</strain>
    </source>
</reference>
<dbReference type="Proteomes" id="UP000617634">
    <property type="component" value="Unassembled WGS sequence"/>
</dbReference>
<dbReference type="Gene3D" id="3.40.50.150">
    <property type="entry name" value="Vaccinia Virus protein VP39"/>
    <property type="match status" value="1"/>
</dbReference>
<dbReference type="SUPFAM" id="SSF53335">
    <property type="entry name" value="S-adenosyl-L-methionine-dependent methyltransferases"/>
    <property type="match status" value="1"/>
</dbReference>
<dbReference type="RefSeq" id="WP_197164335.1">
    <property type="nucleotide sequence ID" value="NZ_JADZGI010000001.1"/>
</dbReference>
<dbReference type="Pfam" id="PF08241">
    <property type="entry name" value="Methyltransf_11"/>
    <property type="match status" value="1"/>
</dbReference>
<name>A0A931MMA1_9SPHN</name>
<dbReference type="AlphaFoldDB" id="A0A931MMA1"/>
<dbReference type="EMBL" id="JADZGI010000001">
    <property type="protein sequence ID" value="MBH0113906.1"/>
    <property type="molecule type" value="Genomic_DNA"/>
</dbReference>
<keyword evidence="2" id="KW-0808">Transferase</keyword>
<evidence type="ECO:0000313" key="3">
    <source>
        <dbReference type="Proteomes" id="UP000617634"/>
    </source>
</evidence>
<dbReference type="InterPro" id="IPR013216">
    <property type="entry name" value="Methyltransf_11"/>
</dbReference>
<keyword evidence="2" id="KW-0489">Methyltransferase</keyword>
<dbReference type="GO" id="GO:0032259">
    <property type="term" value="P:methylation"/>
    <property type="evidence" value="ECO:0007669"/>
    <property type="project" value="UniProtKB-KW"/>
</dbReference>
<accession>A0A931MMA1</accession>
<proteinExistence type="predicted"/>
<dbReference type="GO" id="GO:0008757">
    <property type="term" value="F:S-adenosylmethionine-dependent methyltransferase activity"/>
    <property type="evidence" value="ECO:0007669"/>
    <property type="project" value="InterPro"/>
</dbReference>
<comment type="caution">
    <text evidence="2">The sequence shown here is derived from an EMBL/GenBank/DDBJ whole genome shotgun (WGS) entry which is preliminary data.</text>
</comment>
<organism evidence="2 3">
    <name type="scientific">Novosphingobium aureum</name>
    <dbReference type="NCBI Taxonomy" id="2792964"/>
    <lineage>
        <taxon>Bacteria</taxon>
        <taxon>Pseudomonadati</taxon>
        <taxon>Pseudomonadota</taxon>
        <taxon>Alphaproteobacteria</taxon>
        <taxon>Sphingomonadales</taxon>
        <taxon>Sphingomonadaceae</taxon>
        <taxon>Novosphingobium</taxon>
    </lineage>
</organism>
<gene>
    <name evidence="2" type="ORF">I5E68_13215</name>
</gene>
<keyword evidence="3" id="KW-1185">Reference proteome</keyword>
<dbReference type="InterPro" id="IPR029063">
    <property type="entry name" value="SAM-dependent_MTases_sf"/>
</dbReference>